<dbReference type="InterPro" id="IPR048124">
    <property type="entry name" value="Tannase_B"/>
</dbReference>
<feature type="signal peptide" evidence="3">
    <location>
        <begin position="1"/>
        <end position="27"/>
    </location>
</feature>
<evidence type="ECO:0000256" key="1">
    <source>
        <dbReference type="SAM" id="Coils"/>
    </source>
</evidence>
<dbReference type="RefSeq" id="WP_093730486.1">
    <property type="nucleotide sequence ID" value="NZ_FMYW01000009.1"/>
</dbReference>
<name>A0A1G6M979_9FIRM</name>
<keyword evidence="3" id="KW-0732">Signal</keyword>
<dbReference type="AlphaFoldDB" id="A0A1G6M979"/>
<keyword evidence="1" id="KW-0175">Coiled coil</keyword>
<feature type="compositionally biased region" description="Polar residues" evidence="2">
    <location>
        <begin position="97"/>
        <end position="107"/>
    </location>
</feature>
<evidence type="ECO:0000256" key="3">
    <source>
        <dbReference type="SAM" id="SignalP"/>
    </source>
</evidence>
<feature type="domain" description="BD-FAE-like" evidence="4">
    <location>
        <begin position="286"/>
        <end position="401"/>
    </location>
</feature>
<keyword evidence="6" id="KW-1185">Reference proteome</keyword>
<dbReference type="SUPFAM" id="SSF53474">
    <property type="entry name" value="alpha/beta-Hydrolases"/>
    <property type="match status" value="1"/>
</dbReference>
<dbReference type="EMBL" id="FMYW01000009">
    <property type="protein sequence ID" value="SDC51844.1"/>
    <property type="molecule type" value="Genomic_DNA"/>
</dbReference>
<feature type="coiled-coil region" evidence="1">
    <location>
        <begin position="612"/>
        <end position="639"/>
    </location>
</feature>
<dbReference type="Pfam" id="PF20434">
    <property type="entry name" value="BD-FAE"/>
    <property type="match status" value="1"/>
</dbReference>
<evidence type="ECO:0000259" key="4">
    <source>
        <dbReference type="Pfam" id="PF20434"/>
    </source>
</evidence>
<organism evidence="5 6">
    <name type="scientific">Succiniclasticum ruminis</name>
    <dbReference type="NCBI Taxonomy" id="40841"/>
    <lineage>
        <taxon>Bacteria</taxon>
        <taxon>Bacillati</taxon>
        <taxon>Bacillota</taxon>
        <taxon>Negativicutes</taxon>
        <taxon>Acidaminococcales</taxon>
        <taxon>Acidaminococcaceae</taxon>
        <taxon>Succiniclasticum</taxon>
    </lineage>
</organism>
<feature type="compositionally biased region" description="Low complexity" evidence="2">
    <location>
        <begin position="37"/>
        <end position="53"/>
    </location>
</feature>
<feature type="region of interest" description="Disordered" evidence="2">
    <location>
        <begin position="37"/>
        <end position="118"/>
    </location>
</feature>
<reference evidence="6" key="1">
    <citation type="submission" date="2016-10" db="EMBL/GenBank/DDBJ databases">
        <authorList>
            <person name="Varghese N."/>
            <person name="Submissions S."/>
        </authorList>
    </citation>
    <scope>NUCLEOTIDE SEQUENCE [LARGE SCALE GENOMIC DNA]</scope>
    <source>
        <strain evidence="6">DSM 11005</strain>
    </source>
</reference>
<evidence type="ECO:0000313" key="6">
    <source>
        <dbReference type="Proteomes" id="UP000198943"/>
    </source>
</evidence>
<dbReference type="Gene3D" id="3.40.50.1820">
    <property type="entry name" value="alpha/beta hydrolase"/>
    <property type="match status" value="1"/>
</dbReference>
<evidence type="ECO:0000313" key="5">
    <source>
        <dbReference type="EMBL" id="SDC51844.1"/>
    </source>
</evidence>
<dbReference type="InterPro" id="IPR029058">
    <property type="entry name" value="AB_hydrolase_fold"/>
</dbReference>
<accession>A0A1G6M979</accession>
<feature type="chain" id="PRO_5011758077" description="BD-FAE-like domain-containing protein" evidence="3">
    <location>
        <begin position="28"/>
        <end position="747"/>
    </location>
</feature>
<gene>
    <name evidence="5" type="ORF">SAMN04487864_1093</name>
</gene>
<protein>
    <recommendedName>
        <fullName evidence="4">BD-FAE-like domain-containing protein</fullName>
    </recommendedName>
</protein>
<evidence type="ECO:0000256" key="2">
    <source>
        <dbReference type="SAM" id="MobiDB-lite"/>
    </source>
</evidence>
<dbReference type="InterPro" id="IPR049492">
    <property type="entry name" value="BD-FAE-like_dom"/>
</dbReference>
<dbReference type="NCBIfam" id="NF041556">
    <property type="entry name" value="tannase_B"/>
    <property type="match status" value="1"/>
</dbReference>
<dbReference type="Proteomes" id="UP000198943">
    <property type="component" value="Unassembled WGS sequence"/>
</dbReference>
<sequence length="747" mass="82512">MFFKSYLPKQYLAAAIVASLLQGVVTAAPVFAEPAAKTEATVTQEVTAAQDTTSAQEPTAAKDTASAQEPTVAKEPTAAQEPMQSKASAASDKRSSQTDTADQNTIDHSAESKPIQNEFLKEGEGIPGTEVPYQNERKLSSAEWKEIDQLEKDIRILQREREEFFIKRAKEKAEKEKAFTNAFKGRQEYSIVFNPEDYSTKTMNANGEDVTFRAYEHLVYVKKPYVPESQMLSIYIPEAYLKGGTVNGFTAETAPIFMPNGVGGYMPGTIVEPQEDSRYGGANAALYALSNGYVVVSPAIRGRSLKHKNGYETGKAPALIVDYKAAVRFVRFNRKAGRIPAGDTEKIIASGTSAGGALSALLGATGNAKDYVPYLKEVGAAKERDDIFASMAYCPITNLENADMAYEWMFHNANEYYNAGPARRMPPADSNAAPEGNVQNRPANAPAEAIQGTAITPEQKEISAELKDKFSEYLNSLNLRDSIGNRLNLAPDGYGLFREFIESLYLEAAQNAIDTGEDISKTPWVTVSEGMAVHMDFDKYIAAVKRLKGVPAFDAFDMTTGENNEFGTYDIANKHFSRYALEHSQLVTVPKEEEEKKIAEEKARQYGLATPVEKRQLRKANLEEQMEKDKLDLSQYMANGLVVKMLNPMRYIGNPDVQTAPHWRIRHGALDRDTALAIPAMLAVKLKNSGKKVDFKVAWGYGHAGDYDLPDLFAWTDRICKIKDKADAILKEEQMKAKAKAEAKEKE</sequence>
<proteinExistence type="predicted"/>